<dbReference type="SUPFAM" id="SSF52540">
    <property type="entry name" value="P-loop containing nucleoside triphosphate hydrolases"/>
    <property type="match status" value="1"/>
</dbReference>
<keyword evidence="2" id="KW-1185">Reference proteome</keyword>
<keyword evidence="1" id="KW-0067">ATP-binding</keyword>
<keyword evidence="1" id="KW-0547">Nucleotide-binding</keyword>
<gene>
    <name evidence="1" type="ORF">QWF21_14080</name>
</gene>
<dbReference type="Gene3D" id="3.40.50.300">
    <property type="entry name" value="P-loop containing nucleotide triphosphate hydrolases"/>
    <property type="match status" value="1"/>
</dbReference>
<name>A0ABU7JI39_9GAMM</name>
<dbReference type="GO" id="GO:0005524">
    <property type="term" value="F:ATP binding"/>
    <property type="evidence" value="ECO:0007669"/>
    <property type="project" value="UniProtKB-KW"/>
</dbReference>
<comment type="caution">
    <text evidence="1">The sequence shown here is derived from an EMBL/GenBank/DDBJ whole genome shotgun (WGS) entry which is preliminary data.</text>
</comment>
<evidence type="ECO:0000313" key="1">
    <source>
        <dbReference type="EMBL" id="MEE2025361.1"/>
    </source>
</evidence>
<reference evidence="1 2" key="1">
    <citation type="submission" date="2023-06" db="EMBL/GenBank/DDBJ databases">
        <title>Alkalimonas sp., MEB004 an alkaliphilic bacterium isolated from Lonar Lake, India.</title>
        <authorList>
            <person name="Joshi A."/>
            <person name="Thite S."/>
        </authorList>
    </citation>
    <scope>NUCLEOTIDE SEQUENCE [LARGE SCALE GENOMIC DNA]</scope>
    <source>
        <strain evidence="1 2">MEB004</strain>
    </source>
</reference>
<sequence>MSDKNSNSRLSDLVKVAPYYQRSVQLNEDIGRQDAIDGYICHETARIVLHSMAQQVLHTNQRAFTWTGPYGSGKSSLALVLSNALSHNQKAQVILRTDTIAEFSEAFPTSDKGWLIIPVVGSRRSFITAISEAVEQASNQKCDSKDSIFKLLKELSISGEHDGVLLVIDEMGKFLEAAQTTGDDVYFFQELAELCSRTPGNLITVGILHQSFKQYGKVQRLSESTQNEWAKVHGRYTDIPLISSTDEVIELLGNAIDSAITVSEPLKRQVVNPVAESIRSRRQGVSTDIEGKLVNCWPLHPTTMLIIGPASKKQYSQNERSVFSFLGSSESFGFQEFLKTRQASAFQSYTPADYWDYLQANMEPAILASTDSHRWSIASNAVSKAEAIGTELHIAVVKNIAAIDLFKNGSGLAADIKVLKSLFSEHEDERLKAVISELEAWKIIVHRKFNQAWSVFEGSDFDIEKAVAAEKASIVAVDTQQLSNLARFRPVIAKKHLYDTGTLRWMGVSIAPQSDISSLLRNFKYSPNEFGQFIVLIDSTDNASVKSLIKGLKSETVFAVGRPENADTISDLAKELLAYEAAANRPELEGDNVARKEVHSRIVTVKTLLERQLSLALKNIEWHVAGNKSAIRTDNLSRLASDLADEHFALAPKIFSELLNRDSLSSSSVSARRNLLYKMLSNIKDEDLGIDGYPAEKGLYLTTLKNTGLHRKIEAESDWGIAVPQNDAKRLAPLWHATDDYIKTNGDSAQAADIYEMWRKPPFGLKDGLMPILFWAYALSNTGRFAIYRDGTYLPTVGDIDIDYSLQNIKRIELRGVELTPTRLALLGSVANALDNCGITLEQADPLTAARKLVAIVYKLEPWARITRSISKEAIELRDLLLKASDPHKVIFYDLEQVFKAKSEAGLEHKLVAVIQELTSAYSAMLQTFDELLKQELDAKSDVQVRQRAKNLKGTAGDFFIEAFLARLATYDGAEPAIAGLMSLVSEKPLTDWTDKDVVQTRNQIIQLSGKFRELETIAGVNARHPARQAIALVYGAAGKDFVRHIQVDQDAYAKLEDITATLLKQLKSTDLDQELQFAVIAKTLEKLRMEDSNHGC</sequence>
<accession>A0ABU7JI39</accession>
<dbReference type="EMBL" id="JAUGZK010000012">
    <property type="protein sequence ID" value="MEE2025361.1"/>
    <property type="molecule type" value="Genomic_DNA"/>
</dbReference>
<evidence type="ECO:0000313" key="2">
    <source>
        <dbReference type="Proteomes" id="UP001339167"/>
    </source>
</evidence>
<protein>
    <submittedName>
        <fullName evidence="1">ATP-binding protein</fullName>
    </submittedName>
</protein>
<dbReference type="InterPro" id="IPR027417">
    <property type="entry name" value="P-loop_NTPase"/>
</dbReference>
<organism evidence="1 2">
    <name type="scientific">Alkalimonas mucilaginosa</name>
    <dbReference type="NCBI Taxonomy" id="3057676"/>
    <lineage>
        <taxon>Bacteria</taxon>
        <taxon>Pseudomonadati</taxon>
        <taxon>Pseudomonadota</taxon>
        <taxon>Gammaproteobacteria</taxon>
        <taxon>Alkalimonas</taxon>
    </lineage>
</organism>
<dbReference type="RefSeq" id="WP_330088679.1">
    <property type="nucleotide sequence ID" value="NZ_JAUGZK010000012.1"/>
</dbReference>
<dbReference type="Proteomes" id="UP001339167">
    <property type="component" value="Unassembled WGS sequence"/>
</dbReference>
<proteinExistence type="predicted"/>